<protein>
    <recommendedName>
        <fullName evidence="4">Ornithine decarboxylase antizyme</fullName>
    </recommendedName>
</protein>
<dbReference type="EMBL" id="MU853339">
    <property type="protein sequence ID" value="KAK4113380.1"/>
    <property type="molecule type" value="Genomic_DNA"/>
</dbReference>
<dbReference type="InterPro" id="IPR002993">
    <property type="entry name" value="ODC_AZ"/>
</dbReference>
<accession>A0AAN6TGD6</accession>
<dbReference type="GO" id="GO:0005737">
    <property type="term" value="C:cytoplasm"/>
    <property type="evidence" value="ECO:0007669"/>
    <property type="project" value="TreeGrafter"/>
</dbReference>
<dbReference type="InterPro" id="IPR016181">
    <property type="entry name" value="Acyl_CoA_acyltransferase"/>
</dbReference>
<dbReference type="GO" id="GO:0008073">
    <property type="term" value="F:ornithine decarboxylase inhibitor activity"/>
    <property type="evidence" value="ECO:0007669"/>
    <property type="project" value="InterPro"/>
</dbReference>
<feature type="compositionally biased region" description="Low complexity" evidence="6">
    <location>
        <begin position="148"/>
        <end position="160"/>
    </location>
</feature>
<evidence type="ECO:0000313" key="8">
    <source>
        <dbReference type="Proteomes" id="UP001302812"/>
    </source>
</evidence>
<evidence type="ECO:0000256" key="2">
    <source>
        <dbReference type="ARBA" id="ARBA00008796"/>
    </source>
</evidence>
<evidence type="ECO:0000256" key="5">
    <source>
        <dbReference type="ARBA" id="ARBA00022758"/>
    </source>
</evidence>
<dbReference type="SUPFAM" id="SSF55729">
    <property type="entry name" value="Acyl-CoA N-acyltransferases (Nat)"/>
    <property type="match status" value="1"/>
</dbReference>
<comment type="similarity">
    <text evidence="2">Belongs to the ODC antizyme family.</text>
</comment>
<dbReference type="GO" id="GO:0005634">
    <property type="term" value="C:nucleus"/>
    <property type="evidence" value="ECO:0007669"/>
    <property type="project" value="TreeGrafter"/>
</dbReference>
<evidence type="ECO:0000256" key="6">
    <source>
        <dbReference type="SAM" id="MobiDB-lite"/>
    </source>
</evidence>
<evidence type="ECO:0000256" key="1">
    <source>
        <dbReference type="ARBA" id="ARBA00002307"/>
    </source>
</evidence>
<feature type="compositionally biased region" description="Low complexity" evidence="6">
    <location>
        <begin position="88"/>
        <end position="100"/>
    </location>
</feature>
<dbReference type="GO" id="GO:0075523">
    <property type="term" value="P:viral translational frameshifting"/>
    <property type="evidence" value="ECO:0007669"/>
    <property type="project" value="UniProtKB-KW"/>
</dbReference>
<dbReference type="InterPro" id="IPR038581">
    <property type="entry name" value="ODC_AZ_sf"/>
</dbReference>
<comment type="caution">
    <text evidence="7">The sequence shown here is derived from an EMBL/GenBank/DDBJ whole genome shotgun (WGS) entry which is preliminary data.</text>
</comment>
<dbReference type="Pfam" id="PF02100">
    <property type="entry name" value="ODC_AZ"/>
    <property type="match status" value="1"/>
</dbReference>
<evidence type="ECO:0000313" key="7">
    <source>
        <dbReference type="EMBL" id="KAK4113380.1"/>
    </source>
</evidence>
<reference evidence="7" key="2">
    <citation type="submission" date="2023-05" db="EMBL/GenBank/DDBJ databases">
        <authorList>
            <consortium name="Lawrence Berkeley National Laboratory"/>
            <person name="Steindorff A."/>
            <person name="Hensen N."/>
            <person name="Bonometti L."/>
            <person name="Westerberg I."/>
            <person name="Brannstrom I.O."/>
            <person name="Guillou S."/>
            <person name="Cros-Aarteil S."/>
            <person name="Calhoun S."/>
            <person name="Haridas S."/>
            <person name="Kuo A."/>
            <person name="Mondo S."/>
            <person name="Pangilinan J."/>
            <person name="Riley R."/>
            <person name="Labutti K."/>
            <person name="Andreopoulos B."/>
            <person name="Lipzen A."/>
            <person name="Chen C."/>
            <person name="Yanf M."/>
            <person name="Daum C."/>
            <person name="Ng V."/>
            <person name="Clum A."/>
            <person name="Ohm R."/>
            <person name="Martin F."/>
            <person name="Silar P."/>
            <person name="Natvig D."/>
            <person name="Lalanne C."/>
            <person name="Gautier V."/>
            <person name="Ament-Velasquez S.L."/>
            <person name="Kruys A."/>
            <person name="Hutchinson M.I."/>
            <person name="Powell A.J."/>
            <person name="Barry K."/>
            <person name="Miller A.N."/>
            <person name="Grigoriev I.V."/>
            <person name="Debuchy R."/>
            <person name="Gladieux P."/>
            <person name="Thoren M.H."/>
            <person name="Johannesson H."/>
        </authorList>
    </citation>
    <scope>NUCLEOTIDE SEQUENCE</scope>
    <source>
        <strain evidence="7">CBS 508.74</strain>
    </source>
</reference>
<feature type="region of interest" description="Disordered" evidence="6">
    <location>
        <begin position="148"/>
        <end position="170"/>
    </location>
</feature>
<dbReference type="PANTHER" id="PTHR10279:SF10">
    <property type="entry name" value="ORNITHINE DECARBOXYLASE ANTIZYME"/>
    <property type="match status" value="1"/>
</dbReference>
<dbReference type="Gene3D" id="3.40.630.60">
    <property type="match status" value="1"/>
</dbReference>
<dbReference type="RefSeq" id="XP_064670950.1">
    <property type="nucleotide sequence ID" value="XM_064819131.1"/>
</dbReference>
<feature type="region of interest" description="Disordered" evidence="6">
    <location>
        <begin position="69"/>
        <end position="107"/>
    </location>
</feature>
<sequence>MAPMKQSSMNQSSSNYGEGIVRQANILASCYIVDAATASLKGLHYCTTGAAGAECPPLAALTTTNQLALTPKAKKSSSRASVGRRTGSSTAASSDSSSSAWQRRRGGATLRIREECERFFCETLRAMFLGEGNSALRLSGLAGVHHNNNSSSFSSSNDRGNGNGGRHGAAANRLPSAVASHGQLTPPDDFPISSETMMSDRRVGGGGICGVIRGWMEIWDYAGGSSFRAFVAEDVSRQTRSLFAFFDRHSIGRDLKQALVALIELAEGPLDCTHMVICIERSIPEEEIKALTKGLQWAGFSLTTLDFWATKFDVVSNRWIFMGMEI</sequence>
<name>A0AAN6TGD6_9PEZI</name>
<dbReference type="Proteomes" id="UP001302812">
    <property type="component" value="Unassembled WGS sequence"/>
</dbReference>
<reference evidence="7" key="1">
    <citation type="journal article" date="2023" name="Mol. Phylogenet. Evol.">
        <title>Genome-scale phylogeny and comparative genomics of the fungal order Sordariales.</title>
        <authorList>
            <person name="Hensen N."/>
            <person name="Bonometti L."/>
            <person name="Westerberg I."/>
            <person name="Brannstrom I.O."/>
            <person name="Guillou S."/>
            <person name="Cros-Aarteil S."/>
            <person name="Calhoun S."/>
            <person name="Haridas S."/>
            <person name="Kuo A."/>
            <person name="Mondo S."/>
            <person name="Pangilinan J."/>
            <person name="Riley R."/>
            <person name="LaButti K."/>
            <person name="Andreopoulos B."/>
            <person name="Lipzen A."/>
            <person name="Chen C."/>
            <person name="Yan M."/>
            <person name="Daum C."/>
            <person name="Ng V."/>
            <person name="Clum A."/>
            <person name="Steindorff A."/>
            <person name="Ohm R.A."/>
            <person name="Martin F."/>
            <person name="Silar P."/>
            <person name="Natvig D.O."/>
            <person name="Lalanne C."/>
            <person name="Gautier V."/>
            <person name="Ament-Velasquez S.L."/>
            <person name="Kruys A."/>
            <person name="Hutchinson M.I."/>
            <person name="Powell A.J."/>
            <person name="Barry K."/>
            <person name="Miller A.N."/>
            <person name="Grigoriev I.V."/>
            <person name="Debuchy R."/>
            <person name="Gladieux P."/>
            <person name="Hiltunen Thoren M."/>
            <person name="Johannesson H."/>
        </authorList>
    </citation>
    <scope>NUCLEOTIDE SEQUENCE</scope>
    <source>
        <strain evidence="7">CBS 508.74</strain>
    </source>
</reference>
<keyword evidence="5" id="KW-0688">Ribosomal frameshifting</keyword>
<dbReference type="AlphaFoldDB" id="A0AAN6TGD6"/>
<comment type="function">
    <text evidence="1">Ornithine decarboxylase (ODC) antizyme protein that negatively regulates ODC activity and intracellular polyamine biosynthesis in response to increased intracellular polyamine levels. Binds to ODC monomers, inhibiting the assembly of the functional ODC homodimer, and targets the monomers for ubiquitin-independent proteolytic destruction by the 26S proteasome.</text>
</comment>
<dbReference type="PANTHER" id="PTHR10279">
    <property type="entry name" value="ORNITHINE DECARBOXYLASE ANTIZYME"/>
    <property type="match status" value="1"/>
</dbReference>
<gene>
    <name evidence="7" type="ORF">N656DRAFT_844307</name>
</gene>
<proteinExistence type="inferred from homology"/>
<evidence type="ECO:0000256" key="4">
    <source>
        <dbReference type="ARBA" id="ARBA00017712"/>
    </source>
</evidence>
<evidence type="ECO:0000256" key="3">
    <source>
        <dbReference type="ARBA" id="ARBA00011486"/>
    </source>
</evidence>
<dbReference type="GO" id="GO:0045732">
    <property type="term" value="P:positive regulation of protein catabolic process"/>
    <property type="evidence" value="ECO:0007669"/>
    <property type="project" value="TreeGrafter"/>
</dbReference>
<comment type="subunit">
    <text evidence="3">Interacts with ODC and thereby sterically blocks ODC homodimerization.</text>
</comment>
<dbReference type="GeneID" id="89943257"/>
<organism evidence="7 8">
    <name type="scientific">Canariomyces notabilis</name>
    <dbReference type="NCBI Taxonomy" id="2074819"/>
    <lineage>
        <taxon>Eukaryota</taxon>
        <taxon>Fungi</taxon>
        <taxon>Dikarya</taxon>
        <taxon>Ascomycota</taxon>
        <taxon>Pezizomycotina</taxon>
        <taxon>Sordariomycetes</taxon>
        <taxon>Sordariomycetidae</taxon>
        <taxon>Sordariales</taxon>
        <taxon>Chaetomiaceae</taxon>
        <taxon>Canariomyces</taxon>
    </lineage>
</organism>
<keyword evidence="8" id="KW-1185">Reference proteome</keyword>